<feature type="region of interest" description="Disordered" evidence="1">
    <location>
        <begin position="1"/>
        <end position="72"/>
    </location>
</feature>
<evidence type="ECO:0000313" key="3">
    <source>
        <dbReference type="RefSeq" id="XP_056691521.1"/>
    </source>
</evidence>
<dbReference type="RefSeq" id="XP_056691521.1">
    <property type="nucleotide sequence ID" value="XM_056835543.1"/>
</dbReference>
<name>A0ABM3R7C5_SPIOL</name>
<dbReference type="GeneID" id="130467083"/>
<evidence type="ECO:0000313" key="2">
    <source>
        <dbReference type="Proteomes" id="UP000813463"/>
    </source>
</evidence>
<organism evidence="2 3">
    <name type="scientific">Spinacia oleracea</name>
    <name type="common">Spinach</name>
    <dbReference type="NCBI Taxonomy" id="3562"/>
    <lineage>
        <taxon>Eukaryota</taxon>
        <taxon>Viridiplantae</taxon>
        <taxon>Streptophyta</taxon>
        <taxon>Embryophyta</taxon>
        <taxon>Tracheophyta</taxon>
        <taxon>Spermatophyta</taxon>
        <taxon>Magnoliopsida</taxon>
        <taxon>eudicotyledons</taxon>
        <taxon>Gunneridae</taxon>
        <taxon>Pentapetalae</taxon>
        <taxon>Caryophyllales</taxon>
        <taxon>Chenopodiaceae</taxon>
        <taxon>Chenopodioideae</taxon>
        <taxon>Anserineae</taxon>
        <taxon>Spinacia</taxon>
    </lineage>
</organism>
<reference evidence="2" key="1">
    <citation type="journal article" date="2021" name="Nat. Commun.">
        <title>Genomic analyses provide insights into spinach domestication and the genetic basis of agronomic traits.</title>
        <authorList>
            <person name="Cai X."/>
            <person name="Sun X."/>
            <person name="Xu C."/>
            <person name="Sun H."/>
            <person name="Wang X."/>
            <person name="Ge C."/>
            <person name="Zhang Z."/>
            <person name="Wang Q."/>
            <person name="Fei Z."/>
            <person name="Jiao C."/>
            <person name="Wang Q."/>
        </authorList>
    </citation>
    <scope>NUCLEOTIDE SEQUENCE [LARGE SCALE GENOMIC DNA]</scope>
    <source>
        <strain evidence="2">cv. Varoflay</strain>
    </source>
</reference>
<gene>
    <name evidence="3" type="primary">LOC130467083</name>
</gene>
<dbReference type="Proteomes" id="UP000813463">
    <property type="component" value="Chromosome 2"/>
</dbReference>
<protein>
    <submittedName>
        <fullName evidence="3">Uncharacterized protein</fullName>
    </submittedName>
</protein>
<accession>A0ABM3R7C5</accession>
<evidence type="ECO:0000256" key="1">
    <source>
        <dbReference type="SAM" id="MobiDB-lite"/>
    </source>
</evidence>
<sequence length="190" mass="21408">MLNTYENNAVDDNAPSQAVDGAADKGPIQENVGAADKGSGDNGPGDKGPIEKNVEGSGNVAPQDAEPEREARSFYSSLPIGSATEEVFFLSELMERFPKTLGRLRRLEKEVIDFCFLDDEALDQRADVFIFGMLHKINREEMQCLIPEEYILSNIVEIWSILLNKNQFMLNKEQNNFYFGVEYTVSFYFT</sequence>
<proteinExistence type="predicted"/>
<reference evidence="3" key="2">
    <citation type="submission" date="2025-08" db="UniProtKB">
        <authorList>
            <consortium name="RefSeq"/>
        </authorList>
    </citation>
    <scope>IDENTIFICATION</scope>
    <source>
        <tissue evidence="3">Leaf</tissue>
    </source>
</reference>
<keyword evidence="2" id="KW-1185">Reference proteome</keyword>